<reference evidence="1" key="1">
    <citation type="journal article" date="2014" name="Int. J. Syst. Evol. Microbiol.">
        <title>Complete genome sequence of Corynebacterium casei LMG S-19264T (=DSM 44701T), isolated from a smear-ripened cheese.</title>
        <authorList>
            <consortium name="US DOE Joint Genome Institute (JGI-PGF)"/>
            <person name="Walter F."/>
            <person name="Albersmeier A."/>
            <person name="Kalinowski J."/>
            <person name="Ruckert C."/>
        </authorList>
    </citation>
    <scope>NUCLEOTIDE SEQUENCE</scope>
    <source>
        <strain evidence="1">CGMCC 1.14988</strain>
    </source>
</reference>
<evidence type="ECO:0000313" key="2">
    <source>
        <dbReference type="Proteomes" id="UP000650511"/>
    </source>
</evidence>
<evidence type="ECO:0000313" key="1">
    <source>
        <dbReference type="EMBL" id="GGI05342.1"/>
    </source>
</evidence>
<accession>A0A8J3EU79</accession>
<name>A0A8J3EU79_9ACTN</name>
<dbReference type="AlphaFoldDB" id="A0A8J3EU79"/>
<comment type="caution">
    <text evidence="1">The sequence shown here is derived from an EMBL/GenBank/DDBJ whole genome shotgun (WGS) entry which is preliminary data.</text>
</comment>
<reference evidence="1" key="2">
    <citation type="submission" date="2020-09" db="EMBL/GenBank/DDBJ databases">
        <authorList>
            <person name="Sun Q."/>
            <person name="Zhou Y."/>
        </authorList>
    </citation>
    <scope>NUCLEOTIDE SEQUENCE</scope>
    <source>
        <strain evidence="1">CGMCC 1.14988</strain>
    </source>
</reference>
<dbReference type="InterPro" id="IPR039498">
    <property type="entry name" value="NTP_transf_5"/>
</dbReference>
<dbReference type="Pfam" id="PF14907">
    <property type="entry name" value="NTP_transf_5"/>
    <property type="match status" value="1"/>
</dbReference>
<evidence type="ECO:0008006" key="3">
    <source>
        <dbReference type="Google" id="ProtNLM"/>
    </source>
</evidence>
<sequence>MLAAVRHHRVLGFLQSAIEDGVFPATDEQAEQVEDAHLQAMIWGIHLERRLLRILDVLETGGVEAVVLKGTSSAHLMYPDPAVRTFNDNDLLFRSEQFDDAMGMLVATGYRRLFPPTSPAFDRHFGKGATLRGRGGDELDAHRNLVFATFGLRIELDELFRSSRTFVLGGHDVRTLGAETRLLHACYHAALGDPDPRLSSLRDVAQLLAFGTHSIPHVQWLAHQWRAQAVLARAFRLCRQHLDLEVGGPLVDWAERHESTRAERRAIEAYVGRNRHHAVKLRASLPFLPGPRTKLRFVRAALPSSGFVEQVGQEPRRSWLLRGVRAMFDV</sequence>
<gene>
    <name evidence="1" type="ORF">GCM10011354_13620</name>
</gene>
<proteinExistence type="predicted"/>
<organism evidence="1 2">
    <name type="scientific">Egicoccus halophilus</name>
    <dbReference type="NCBI Taxonomy" id="1670830"/>
    <lineage>
        <taxon>Bacteria</taxon>
        <taxon>Bacillati</taxon>
        <taxon>Actinomycetota</taxon>
        <taxon>Nitriliruptoria</taxon>
        <taxon>Egicoccales</taxon>
        <taxon>Egicoccaceae</taxon>
        <taxon>Egicoccus</taxon>
    </lineage>
</organism>
<keyword evidence="2" id="KW-1185">Reference proteome</keyword>
<dbReference type="EMBL" id="BMHA01000004">
    <property type="protein sequence ID" value="GGI05342.1"/>
    <property type="molecule type" value="Genomic_DNA"/>
</dbReference>
<dbReference type="Proteomes" id="UP000650511">
    <property type="component" value="Unassembled WGS sequence"/>
</dbReference>
<protein>
    <recommendedName>
        <fullName evidence="3">Nucleotidyltransferase</fullName>
    </recommendedName>
</protein>